<keyword evidence="2" id="KW-1185">Reference proteome</keyword>
<comment type="caution">
    <text evidence="1">The sequence shown here is derived from an EMBL/GenBank/DDBJ whole genome shotgun (WGS) entry which is preliminary data.</text>
</comment>
<gene>
    <name evidence="1" type="ORF">OFUS_LOCUS4269</name>
</gene>
<proteinExistence type="predicted"/>
<dbReference type="AlphaFoldDB" id="A0A8J1THV3"/>
<organism evidence="1 2">
    <name type="scientific">Owenia fusiformis</name>
    <name type="common">Polychaete worm</name>
    <dbReference type="NCBI Taxonomy" id="6347"/>
    <lineage>
        <taxon>Eukaryota</taxon>
        <taxon>Metazoa</taxon>
        <taxon>Spiralia</taxon>
        <taxon>Lophotrochozoa</taxon>
        <taxon>Annelida</taxon>
        <taxon>Polychaeta</taxon>
        <taxon>Sedentaria</taxon>
        <taxon>Canalipalpata</taxon>
        <taxon>Sabellida</taxon>
        <taxon>Oweniida</taxon>
        <taxon>Oweniidae</taxon>
        <taxon>Owenia</taxon>
    </lineage>
</organism>
<protein>
    <submittedName>
        <fullName evidence="1">Uncharacterized protein</fullName>
    </submittedName>
</protein>
<evidence type="ECO:0000313" key="1">
    <source>
        <dbReference type="EMBL" id="CAH1777203.1"/>
    </source>
</evidence>
<dbReference type="Proteomes" id="UP000749559">
    <property type="component" value="Unassembled WGS sequence"/>
</dbReference>
<name>A0A8J1THV3_OWEFU</name>
<sequence length="375" mass="42225">MLKWKYKRHSYHADLMRNEELPNTCSDRHVDSDATISTVKSWEHAGQSNDDLSDYLPLSSTHIASSDSHLGFISSTESDSSMSGYDLSMEDTVEDVTLNPPLQETVEDVVLTPTLSGKPRCIRSLDNTLERTKSDLDLYPVQLNLCKSMGEIFGSSRNLREQEVKQGDVSINTTLQVRRKMLHNNLDRLKLQTANMKSKDTKMFDQFEKLRKMREAISSPIAPPRRKRALRASRTQSALIPEDMHVDDEKNIYENIVPATGALIPMPNNNNSDDTSLEFNHPLTTNGDCFIKLSPKQLAQDIAQTDKENNNSKLGNVSAIGKQQSANIDSLDITSKHIVIKDINNINSKHILTPSRNLKKFLTKLTRSGKKKTNC</sequence>
<evidence type="ECO:0000313" key="2">
    <source>
        <dbReference type="Proteomes" id="UP000749559"/>
    </source>
</evidence>
<accession>A0A8J1THV3</accession>
<reference evidence="1" key="1">
    <citation type="submission" date="2022-03" db="EMBL/GenBank/DDBJ databases">
        <authorList>
            <person name="Martin C."/>
        </authorList>
    </citation>
    <scope>NUCLEOTIDE SEQUENCE</scope>
</reference>
<dbReference type="EMBL" id="CAIIXF020000002">
    <property type="protein sequence ID" value="CAH1777203.1"/>
    <property type="molecule type" value="Genomic_DNA"/>
</dbReference>